<dbReference type="PANTHER" id="PTHR11902">
    <property type="entry name" value="ENOLASE"/>
    <property type="match status" value="1"/>
</dbReference>
<evidence type="ECO:0000256" key="8">
    <source>
        <dbReference type="ARBA" id="ARBA00022842"/>
    </source>
</evidence>
<dbReference type="EMBL" id="CP017634">
    <property type="protein sequence ID" value="ATW25237.1"/>
    <property type="molecule type" value="Genomic_DNA"/>
</dbReference>
<feature type="binding site" evidence="14">
    <location>
        <position position="314"/>
    </location>
    <ligand>
        <name>substrate</name>
    </ligand>
</feature>
<dbReference type="GO" id="GO:0000287">
    <property type="term" value="F:magnesium ion binding"/>
    <property type="evidence" value="ECO:0007669"/>
    <property type="project" value="UniProtKB-UniRule"/>
</dbReference>
<dbReference type="InterPro" id="IPR020810">
    <property type="entry name" value="Enolase_C"/>
</dbReference>
<evidence type="ECO:0000256" key="11">
    <source>
        <dbReference type="ARBA" id="ARBA00048951"/>
    </source>
</evidence>
<feature type="binding site" evidence="14">
    <location>
        <begin position="366"/>
        <end position="369"/>
    </location>
    <ligand>
        <name>substrate</name>
    </ligand>
</feature>
<comment type="cofactor">
    <cofactor evidence="12">
        <name>Mg(2+)</name>
        <dbReference type="ChEBI" id="CHEBI:18420"/>
    </cofactor>
    <text evidence="12">Binds a second Mg(2+) ion via substrate during catalysis.</text>
</comment>
<keyword evidence="18" id="KW-0670">Pyruvate</keyword>
<dbReference type="NCBIfam" id="TIGR01060">
    <property type="entry name" value="eno"/>
    <property type="match status" value="1"/>
</dbReference>
<evidence type="ECO:0000256" key="9">
    <source>
        <dbReference type="ARBA" id="ARBA00023152"/>
    </source>
</evidence>
<dbReference type="EC" id="4.2.1.11" evidence="3 12"/>
<organism evidence="18 19">
    <name type="scientific">Formimonas warabiya</name>
    <dbReference type="NCBI Taxonomy" id="1761012"/>
    <lineage>
        <taxon>Bacteria</taxon>
        <taxon>Bacillati</taxon>
        <taxon>Bacillota</taxon>
        <taxon>Clostridia</taxon>
        <taxon>Eubacteriales</taxon>
        <taxon>Peptococcaceae</taxon>
        <taxon>Candidatus Formimonas</taxon>
    </lineage>
</organism>
<dbReference type="Pfam" id="PF00113">
    <property type="entry name" value="Enolase_C"/>
    <property type="match status" value="1"/>
</dbReference>
<feature type="binding site" evidence="12 15">
    <location>
        <position position="287"/>
    </location>
    <ligand>
        <name>Mg(2+)</name>
        <dbReference type="ChEBI" id="CHEBI:18420"/>
    </ligand>
</feature>
<dbReference type="Proteomes" id="UP000323521">
    <property type="component" value="Chromosome"/>
</dbReference>
<keyword evidence="8 12" id="KW-0460">Magnesium</keyword>
<dbReference type="KEGG" id="fwa:DCMF_11075"/>
<dbReference type="PROSITE" id="PS00164">
    <property type="entry name" value="ENOLASE"/>
    <property type="match status" value="1"/>
</dbReference>
<keyword evidence="19" id="KW-1185">Reference proteome</keyword>
<dbReference type="Pfam" id="PF03952">
    <property type="entry name" value="Enolase_N"/>
    <property type="match status" value="1"/>
</dbReference>
<dbReference type="OrthoDB" id="9804716at2"/>
<dbReference type="GO" id="GO:0000015">
    <property type="term" value="C:phosphopyruvate hydratase complex"/>
    <property type="evidence" value="ECO:0007669"/>
    <property type="project" value="InterPro"/>
</dbReference>
<feature type="domain" description="Enolase N-terminal" evidence="17">
    <location>
        <begin position="5"/>
        <end position="135"/>
    </location>
</feature>
<dbReference type="GO" id="GO:0004634">
    <property type="term" value="F:phosphopyruvate hydratase activity"/>
    <property type="evidence" value="ECO:0007669"/>
    <property type="project" value="UniProtKB-UniRule"/>
</dbReference>
<accession>A0A3G1KS60</accession>
<evidence type="ECO:0000256" key="1">
    <source>
        <dbReference type="ARBA" id="ARBA00005031"/>
    </source>
</evidence>
<keyword evidence="6 12" id="KW-0964">Secreted</keyword>
<comment type="function">
    <text evidence="12">Catalyzes the reversible conversion of 2-phosphoglycerate (2-PG) into phosphoenolpyruvate (PEP). It is essential for the degradation of carbohydrates via glycolysis.</text>
</comment>
<dbReference type="FunFam" id="3.30.390.10:FF:000001">
    <property type="entry name" value="Enolase"/>
    <property type="match status" value="1"/>
</dbReference>
<dbReference type="InterPro" id="IPR000941">
    <property type="entry name" value="Enolase"/>
</dbReference>
<dbReference type="Gene3D" id="3.30.390.10">
    <property type="entry name" value="Enolase-like, N-terminal domain"/>
    <property type="match status" value="1"/>
</dbReference>
<dbReference type="AlphaFoldDB" id="A0A3G1KS60"/>
<evidence type="ECO:0000256" key="5">
    <source>
        <dbReference type="ARBA" id="ARBA00022490"/>
    </source>
</evidence>
<proteinExistence type="inferred from homology"/>
<dbReference type="GO" id="GO:0009986">
    <property type="term" value="C:cell surface"/>
    <property type="evidence" value="ECO:0007669"/>
    <property type="project" value="UniProtKB-SubCell"/>
</dbReference>
<sequence length="425" mass="45984">MSNKIKSVRAMEILDSRGNPTIRVFMGLDNGIMVSASVPSGASTGENEAVELRDHDKNRYGGKGVRKAVSNVNEIIGPEITGFDPSKQREIDRLLIEMDGTKNKEKLGANAILGISMCAARAAAASAGLPLYAYLGGPSAGRIPVPMMNILNGGKHAENSVDFQEFMVMPVGAPSFAEALRYGSETFHALKKILSKKGYNTSVGDEGGFAPNLKSNDEACELITEAIEKAGYKPGQEIAIALDPAASSFYERGSYHLAKSGQGQKSSSQMNNLYQEWVNKYPIVSIEDGLAENDWEGFRQHTALLGDKIQIVGDDIYVTNTRFITRGIKEKSTNAVLIKLNQIGTVTETMEAINLCRRAGWGFVISHRSGETEDTFIADFSVAVGGGQIKTGSACRSERIAKYNRLLEIEAELGECADFVNPLIK</sequence>
<dbReference type="InterPro" id="IPR020809">
    <property type="entry name" value="Enolase_CS"/>
</dbReference>
<name>A0A3G1KS60_FORW1</name>
<feature type="active site" description="Proton donor" evidence="12 13">
    <location>
        <position position="206"/>
    </location>
</feature>
<dbReference type="InterPro" id="IPR036849">
    <property type="entry name" value="Enolase-like_C_sf"/>
</dbReference>
<keyword evidence="9 12" id="KW-0324">Glycolysis</keyword>
<dbReference type="RefSeq" id="WP_148134494.1">
    <property type="nucleotide sequence ID" value="NZ_CP017634.1"/>
</dbReference>
<comment type="similarity">
    <text evidence="2 12">Belongs to the enolase family.</text>
</comment>
<evidence type="ECO:0000313" key="18">
    <source>
        <dbReference type="EMBL" id="ATW25237.1"/>
    </source>
</evidence>
<dbReference type="HAMAP" id="MF_00318">
    <property type="entry name" value="Enolase"/>
    <property type="match status" value="1"/>
</dbReference>
<feature type="domain" description="Enolase C-terminal TIM barrel" evidence="16">
    <location>
        <begin position="140"/>
        <end position="422"/>
    </location>
</feature>
<feature type="binding site" evidence="12 15">
    <location>
        <position position="243"/>
    </location>
    <ligand>
        <name>Mg(2+)</name>
        <dbReference type="ChEBI" id="CHEBI:18420"/>
    </ligand>
</feature>
<dbReference type="InterPro" id="IPR029017">
    <property type="entry name" value="Enolase-like_N"/>
</dbReference>
<feature type="binding site" evidence="12">
    <location>
        <position position="369"/>
    </location>
    <ligand>
        <name>(2R)-2-phosphoglycerate</name>
        <dbReference type="ChEBI" id="CHEBI:58289"/>
    </ligand>
</feature>
<dbReference type="InterPro" id="IPR020811">
    <property type="entry name" value="Enolase_N"/>
</dbReference>
<feature type="binding site" evidence="12">
    <location>
        <position position="368"/>
    </location>
    <ligand>
        <name>(2R)-2-phosphoglycerate</name>
        <dbReference type="ChEBI" id="CHEBI:58289"/>
    </ligand>
</feature>
<feature type="active site" description="Proton acceptor" evidence="12 13">
    <location>
        <position position="339"/>
    </location>
</feature>
<dbReference type="SUPFAM" id="SSF54826">
    <property type="entry name" value="Enolase N-terminal domain-like"/>
    <property type="match status" value="1"/>
</dbReference>
<feature type="binding site" evidence="12">
    <location>
        <position position="339"/>
    </location>
    <ligand>
        <name>(2R)-2-phosphoglycerate</name>
        <dbReference type="ChEBI" id="CHEBI:58289"/>
    </ligand>
</feature>
<dbReference type="PRINTS" id="PR00148">
    <property type="entry name" value="ENOLASE"/>
</dbReference>
<evidence type="ECO:0000256" key="14">
    <source>
        <dbReference type="PIRSR" id="PIRSR001400-2"/>
    </source>
</evidence>
<dbReference type="SFLD" id="SFLDG00178">
    <property type="entry name" value="enolase"/>
    <property type="match status" value="1"/>
</dbReference>
<dbReference type="PANTHER" id="PTHR11902:SF1">
    <property type="entry name" value="ENOLASE"/>
    <property type="match status" value="1"/>
</dbReference>
<evidence type="ECO:0000256" key="6">
    <source>
        <dbReference type="ARBA" id="ARBA00022525"/>
    </source>
</evidence>
<evidence type="ECO:0000256" key="10">
    <source>
        <dbReference type="ARBA" id="ARBA00023239"/>
    </source>
</evidence>
<dbReference type="GO" id="GO:0005576">
    <property type="term" value="C:extracellular region"/>
    <property type="evidence" value="ECO:0007669"/>
    <property type="project" value="UniProtKB-SubCell"/>
</dbReference>
<dbReference type="CDD" id="cd03313">
    <property type="entry name" value="enolase"/>
    <property type="match status" value="1"/>
</dbReference>
<evidence type="ECO:0000259" key="17">
    <source>
        <dbReference type="SMART" id="SM01193"/>
    </source>
</evidence>
<feature type="binding site" evidence="14">
    <location>
        <position position="390"/>
    </location>
    <ligand>
        <name>substrate</name>
    </ligand>
</feature>
<dbReference type="SMART" id="SM01193">
    <property type="entry name" value="Enolase_N"/>
    <property type="match status" value="1"/>
</dbReference>
<feature type="binding site" evidence="14">
    <location>
        <position position="156"/>
    </location>
    <ligand>
        <name>substrate</name>
    </ligand>
</feature>
<evidence type="ECO:0000256" key="2">
    <source>
        <dbReference type="ARBA" id="ARBA00009604"/>
    </source>
</evidence>
<reference evidence="18 19" key="1">
    <citation type="submission" date="2016-10" db="EMBL/GenBank/DDBJ databases">
        <title>Complete Genome Sequence of Peptococcaceae strain DCMF.</title>
        <authorList>
            <person name="Edwards R.J."/>
            <person name="Holland S.I."/>
            <person name="Deshpande N.P."/>
            <person name="Wong Y.K."/>
            <person name="Ertan H."/>
            <person name="Manefield M."/>
            <person name="Russell T.L."/>
            <person name="Lee M.J."/>
        </authorList>
    </citation>
    <scope>NUCLEOTIDE SEQUENCE [LARGE SCALE GENOMIC DNA]</scope>
    <source>
        <strain evidence="18 19">DCMF</strain>
    </source>
</reference>
<dbReference type="SFLD" id="SFLDS00001">
    <property type="entry name" value="Enolase"/>
    <property type="match status" value="1"/>
</dbReference>
<comment type="cofactor">
    <cofactor evidence="15">
        <name>Mg(2+)</name>
        <dbReference type="ChEBI" id="CHEBI:18420"/>
    </cofactor>
    <text evidence="15">Mg(2+) is required for catalysis and for stabilizing the dimer.</text>
</comment>
<dbReference type="Gene3D" id="3.20.20.120">
    <property type="entry name" value="Enolase-like C-terminal domain"/>
    <property type="match status" value="1"/>
</dbReference>
<comment type="subcellular location">
    <subcellularLocation>
        <location evidence="12">Cytoplasm</location>
    </subcellularLocation>
    <subcellularLocation>
        <location evidence="12">Secreted</location>
    </subcellularLocation>
    <subcellularLocation>
        <location evidence="12">Cell surface</location>
    </subcellularLocation>
    <text evidence="12">Fractions of enolase are present in both the cytoplasm and on the cell surface.</text>
</comment>
<keyword evidence="7 12" id="KW-0479">Metal-binding</keyword>
<protein>
    <recommendedName>
        <fullName evidence="4 12">Enolase</fullName>
        <ecNumber evidence="3 12">4.2.1.11</ecNumber>
    </recommendedName>
    <alternativeName>
        <fullName evidence="12">2-phospho-D-glycerate hydro-lyase</fullName>
    </alternativeName>
    <alternativeName>
        <fullName evidence="12">2-phosphoglycerate dehydratase</fullName>
    </alternativeName>
</protein>
<feature type="binding site" evidence="12">
    <location>
        <position position="164"/>
    </location>
    <ligand>
        <name>(2R)-2-phosphoglycerate</name>
        <dbReference type="ChEBI" id="CHEBI:58289"/>
    </ligand>
</feature>
<feature type="binding site" evidence="12">
    <location>
        <position position="390"/>
    </location>
    <ligand>
        <name>(2R)-2-phosphoglycerate</name>
        <dbReference type="ChEBI" id="CHEBI:58289"/>
    </ligand>
</feature>
<feature type="binding site" evidence="14">
    <location>
        <position position="287"/>
    </location>
    <ligand>
        <name>substrate</name>
    </ligand>
</feature>
<evidence type="ECO:0000256" key="4">
    <source>
        <dbReference type="ARBA" id="ARBA00017068"/>
    </source>
</evidence>
<feature type="binding site" evidence="14">
    <location>
        <position position="165"/>
    </location>
    <ligand>
        <name>substrate</name>
    </ligand>
</feature>
<dbReference type="UniPathway" id="UPA00109">
    <property type="reaction ID" value="UER00187"/>
</dbReference>
<dbReference type="PIRSF" id="PIRSF001400">
    <property type="entry name" value="Enolase"/>
    <property type="match status" value="1"/>
</dbReference>
<comment type="catalytic activity">
    <reaction evidence="11">
        <text>(2R)-2-phosphoglycerate = phosphoenolpyruvate + H2O</text>
        <dbReference type="Rhea" id="RHEA:10164"/>
        <dbReference type="ChEBI" id="CHEBI:15377"/>
        <dbReference type="ChEBI" id="CHEBI:58289"/>
        <dbReference type="ChEBI" id="CHEBI:58702"/>
        <dbReference type="EC" id="4.2.1.11"/>
    </reaction>
    <physiologicalReaction direction="left-to-right" evidence="11">
        <dbReference type="Rhea" id="RHEA:10165"/>
    </physiologicalReaction>
</comment>
<dbReference type="SFLD" id="SFLDF00002">
    <property type="entry name" value="enolase"/>
    <property type="match status" value="1"/>
</dbReference>
<evidence type="ECO:0000259" key="16">
    <source>
        <dbReference type="SMART" id="SM01192"/>
    </source>
</evidence>
<evidence type="ECO:0000256" key="12">
    <source>
        <dbReference type="HAMAP-Rule" id="MF_00318"/>
    </source>
</evidence>
<evidence type="ECO:0000256" key="7">
    <source>
        <dbReference type="ARBA" id="ARBA00022723"/>
    </source>
</evidence>
<gene>
    <name evidence="12" type="primary">eno</name>
    <name evidence="18" type="ORF">DCMF_11075</name>
</gene>
<keyword evidence="5 12" id="KW-0963">Cytoplasm</keyword>
<comment type="pathway">
    <text evidence="1 12">Carbohydrate degradation; glycolysis; pyruvate from D-glyceraldehyde 3-phosphate: step 4/5.</text>
</comment>
<feature type="binding site" evidence="12 15">
    <location>
        <position position="314"/>
    </location>
    <ligand>
        <name>Mg(2+)</name>
        <dbReference type="ChEBI" id="CHEBI:18420"/>
    </ligand>
</feature>
<dbReference type="GO" id="GO:0006096">
    <property type="term" value="P:glycolytic process"/>
    <property type="evidence" value="ECO:0007669"/>
    <property type="project" value="UniProtKB-UniRule"/>
</dbReference>
<evidence type="ECO:0000256" key="13">
    <source>
        <dbReference type="PIRSR" id="PIRSR001400-1"/>
    </source>
</evidence>
<dbReference type="SUPFAM" id="SSF51604">
    <property type="entry name" value="Enolase C-terminal domain-like"/>
    <property type="match status" value="1"/>
</dbReference>
<keyword evidence="10 12" id="KW-0456">Lyase</keyword>
<dbReference type="SMART" id="SM01192">
    <property type="entry name" value="Enolase_C"/>
    <property type="match status" value="1"/>
</dbReference>
<evidence type="ECO:0000313" key="19">
    <source>
        <dbReference type="Proteomes" id="UP000323521"/>
    </source>
</evidence>
<evidence type="ECO:0000256" key="3">
    <source>
        <dbReference type="ARBA" id="ARBA00012058"/>
    </source>
</evidence>
<evidence type="ECO:0000256" key="15">
    <source>
        <dbReference type="PIRSR" id="PIRSR001400-3"/>
    </source>
</evidence>